<evidence type="ECO:0000259" key="12">
    <source>
        <dbReference type="PROSITE" id="PS50885"/>
    </source>
</evidence>
<dbReference type="InterPro" id="IPR003660">
    <property type="entry name" value="HAMP_dom"/>
</dbReference>
<proteinExistence type="predicted"/>
<evidence type="ECO:0000256" key="6">
    <source>
        <dbReference type="ARBA" id="ARBA00022679"/>
    </source>
</evidence>
<keyword evidence="10" id="KW-0472">Membrane</keyword>
<feature type="transmembrane region" description="Helical" evidence="10">
    <location>
        <begin position="148"/>
        <end position="169"/>
    </location>
</feature>
<dbReference type="InterPro" id="IPR004358">
    <property type="entry name" value="Sig_transdc_His_kin-like_C"/>
</dbReference>
<dbReference type="SUPFAM" id="SSF47384">
    <property type="entry name" value="Homodimeric domain of signal transducing histidine kinase"/>
    <property type="match status" value="1"/>
</dbReference>
<dbReference type="PRINTS" id="PR00344">
    <property type="entry name" value="BCTRLSENSOR"/>
</dbReference>
<dbReference type="SUPFAM" id="SSF55874">
    <property type="entry name" value="ATPase domain of HSP90 chaperone/DNA topoisomerase II/histidine kinase"/>
    <property type="match status" value="1"/>
</dbReference>
<feature type="domain" description="Histidine kinase" evidence="11">
    <location>
        <begin position="227"/>
        <end position="439"/>
    </location>
</feature>
<evidence type="ECO:0000256" key="3">
    <source>
        <dbReference type="ARBA" id="ARBA00012438"/>
    </source>
</evidence>
<evidence type="ECO:0000256" key="5">
    <source>
        <dbReference type="ARBA" id="ARBA00022553"/>
    </source>
</evidence>
<feature type="domain" description="HAMP" evidence="12">
    <location>
        <begin position="167"/>
        <end position="219"/>
    </location>
</feature>
<feature type="transmembrane region" description="Helical" evidence="10">
    <location>
        <begin position="6"/>
        <end position="23"/>
    </location>
</feature>
<dbReference type="SMART" id="SM00304">
    <property type="entry name" value="HAMP"/>
    <property type="match status" value="1"/>
</dbReference>
<dbReference type="SMART" id="SM00387">
    <property type="entry name" value="HATPase_c"/>
    <property type="match status" value="1"/>
</dbReference>
<name>A0ABS8G3C0_9ALTE</name>
<dbReference type="Pfam" id="PF00512">
    <property type="entry name" value="HisKA"/>
    <property type="match status" value="1"/>
</dbReference>
<dbReference type="Gene3D" id="3.30.565.10">
    <property type="entry name" value="Histidine kinase-like ATPase, C-terminal domain"/>
    <property type="match status" value="1"/>
</dbReference>
<comment type="subcellular location">
    <subcellularLocation>
        <location evidence="2">Cell membrane</location>
        <topology evidence="2">Multi-pass membrane protein</topology>
    </subcellularLocation>
</comment>
<sequence length="442" mass="49386">MNHLFLRLYLLVAITIVGLGWSIDRIYDQHLQQADALTDSDVHKGTLFLLNRELLRYPQSQRKDYLSAAAASFGYPLALLTMQQVDTRFSAPPLSLTAQQRTYLERGGLLALYDDDAGSSWFLQRMSEGNEVMVLGPIDSGVSTSSDALFSSLFLAGLALAVFIWAWPLSRGLVSLTRSTEAFGKGDFQARASLGVPAPLQPLAQRFNAMARRIQRLIKSHKELSHAVSHELRTPVARIRFALEMARDADDPKQHQHYLDTMDSNIEELDDLIDELLAYARFDREEPQLTIQPLELAPLLAATLDNFRMTHGHLTLTLDVRNTNLRVNADRDALTRVIDNLLRNAVRYARQHICVSASLQSDKVEIRIDDDGPGVPEADRQQLFDPFVRLDTSRDRTSGGIGLGLAIVQRFVELHHGSVEIESAELGGASFVIHLPQLHHLG</sequence>
<evidence type="ECO:0000256" key="8">
    <source>
        <dbReference type="ARBA" id="ARBA00022777"/>
    </source>
</evidence>
<evidence type="ECO:0000256" key="9">
    <source>
        <dbReference type="ARBA" id="ARBA00022840"/>
    </source>
</evidence>
<evidence type="ECO:0000256" key="7">
    <source>
        <dbReference type="ARBA" id="ARBA00022741"/>
    </source>
</evidence>
<dbReference type="InterPro" id="IPR050980">
    <property type="entry name" value="2C_sensor_his_kinase"/>
</dbReference>
<keyword evidence="14" id="KW-1185">Reference proteome</keyword>
<dbReference type="EMBL" id="JAJEWP010000001">
    <property type="protein sequence ID" value="MCC2614978.1"/>
    <property type="molecule type" value="Genomic_DNA"/>
</dbReference>
<protein>
    <recommendedName>
        <fullName evidence="3">histidine kinase</fullName>
        <ecNumber evidence="3">2.7.13.3</ecNumber>
    </recommendedName>
</protein>
<evidence type="ECO:0000259" key="11">
    <source>
        <dbReference type="PROSITE" id="PS50109"/>
    </source>
</evidence>
<dbReference type="Pfam" id="PF00672">
    <property type="entry name" value="HAMP"/>
    <property type="match status" value="1"/>
</dbReference>
<keyword evidence="6" id="KW-0808">Transferase</keyword>
<organism evidence="13 14">
    <name type="scientific">Fluctibacter halophilus</name>
    <dbReference type="NCBI Taxonomy" id="226011"/>
    <lineage>
        <taxon>Bacteria</taxon>
        <taxon>Pseudomonadati</taxon>
        <taxon>Pseudomonadota</taxon>
        <taxon>Gammaproteobacteria</taxon>
        <taxon>Alteromonadales</taxon>
        <taxon>Alteromonadaceae</taxon>
        <taxon>Fluctibacter</taxon>
    </lineage>
</organism>
<dbReference type="PANTHER" id="PTHR44936:SF10">
    <property type="entry name" value="SENSOR PROTEIN RSTB"/>
    <property type="match status" value="1"/>
</dbReference>
<dbReference type="PROSITE" id="PS50109">
    <property type="entry name" value="HIS_KIN"/>
    <property type="match status" value="1"/>
</dbReference>
<evidence type="ECO:0000256" key="2">
    <source>
        <dbReference type="ARBA" id="ARBA00004651"/>
    </source>
</evidence>
<gene>
    <name evidence="13" type="ORF">LJ739_01825</name>
</gene>
<dbReference type="InterPro" id="IPR005467">
    <property type="entry name" value="His_kinase_dom"/>
</dbReference>
<dbReference type="PANTHER" id="PTHR44936">
    <property type="entry name" value="SENSOR PROTEIN CREC"/>
    <property type="match status" value="1"/>
</dbReference>
<dbReference type="InterPro" id="IPR036890">
    <property type="entry name" value="HATPase_C_sf"/>
</dbReference>
<keyword evidence="7" id="KW-0547">Nucleotide-binding</keyword>
<dbReference type="CDD" id="cd00082">
    <property type="entry name" value="HisKA"/>
    <property type="match status" value="1"/>
</dbReference>
<dbReference type="InterPro" id="IPR003594">
    <property type="entry name" value="HATPase_dom"/>
</dbReference>
<dbReference type="InterPro" id="IPR003661">
    <property type="entry name" value="HisK_dim/P_dom"/>
</dbReference>
<keyword evidence="4" id="KW-1003">Cell membrane</keyword>
<dbReference type="SMART" id="SM00388">
    <property type="entry name" value="HisKA"/>
    <property type="match status" value="1"/>
</dbReference>
<dbReference type="RefSeq" id="WP_229156891.1">
    <property type="nucleotide sequence ID" value="NZ_JAJEWP010000001.1"/>
</dbReference>
<keyword evidence="10" id="KW-0812">Transmembrane</keyword>
<accession>A0ABS8G3C0</accession>
<reference evidence="13 14" key="1">
    <citation type="submission" date="2021-10" db="EMBL/GenBank/DDBJ databases">
        <title>Draft genome of Aestuariibacter halophilus JC2043.</title>
        <authorList>
            <person name="Emsley S.A."/>
            <person name="Pfannmuller K.M."/>
            <person name="Ushijima B."/>
            <person name="Saw J.H."/>
            <person name="Videau P."/>
        </authorList>
    </citation>
    <scope>NUCLEOTIDE SEQUENCE [LARGE SCALE GENOMIC DNA]</scope>
    <source>
        <strain evidence="13 14">JC2043</strain>
    </source>
</reference>
<evidence type="ECO:0000313" key="14">
    <source>
        <dbReference type="Proteomes" id="UP001520878"/>
    </source>
</evidence>
<dbReference type="EC" id="2.7.13.3" evidence="3"/>
<evidence type="ECO:0000256" key="10">
    <source>
        <dbReference type="SAM" id="Phobius"/>
    </source>
</evidence>
<dbReference type="PROSITE" id="PS50885">
    <property type="entry name" value="HAMP"/>
    <property type="match status" value="1"/>
</dbReference>
<dbReference type="InterPro" id="IPR036097">
    <property type="entry name" value="HisK_dim/P_sf"/>
</dbReference>
<keyword evidence="10" id="KW-1133">Transmembrane helix</keyword>
<comment type="catalytic activity">
    <reaction evidence="1">
        <text>ATP + protein L-histidine = ADP + protein N-phospho-L-histidine.</text>
        <dbReference type="EC" id="2.7.13.3"/>
    </reaction>
</comment>
<evidence type="ECO:0000256" key="1">
    <source>
        <dbReference type="ARBA" id="ARBA00000085"/>
    </source>
</evidence>
<evidence type="ECO:0000313" key="13">
    <source>
        <dbReference type="EMBL" id="MCC2614978.1"/>
    </source>
</evidence>
<comment type="caution">
    <text evidence="13">The sequence shown here is derived from an EMBL/GenBank/DDBJ whole genome shotgun (WGS) entry which is preliminary data.</text>
</comment>
<evidence type="ECO:0000256" key="4">
    <source>
        <dbReference type="ARBA" id="ARBA00022475"/>
    </source>
</evidence>
<keyword evidence="9" id="KW-0067">ATP-binding</keyword>
<dbReference type="Pfam" id="PF02518">
    <property type="entry name" value="HATPase_c"/>
    <property type="match status" value="1"/>
</dbReference>
<dbReference type="Gene3D" id="1.10.287.130">
    <property type="match status" value="1"/>
</dbReference>
<keyword evidence="8" id="KW-0418">Kinase</keyword>
<dbReference type="Proteomes" id="UP001520878">
    <property type="component" value="Unassembled WGS sequence"/>
</dbReference>
<keyword evidence="5" id="KW-0597">Phosphoprotein</keyword>